<evidence type="ECO:0000313" key="1">
    <source>
        <dbReference type="EMBL" id="KAK1496409.1"/>
    </source>
</evidence>
<protein>
    <submittedName>
        <fullName evidence="1">Uncharacterized protein</fullName>
    </submittedName>
</protein>
<dbReference type="Proteomes" id="UP001239213">
    <property type="component" value="Unassembled WGS sequence"/>
</dbReference>
<name>A0AAI9YC67_9PEZI</name>
<proteinExistence type="predicted"/>
<accession>A0AAI9YC67</accession>
<dbReference type="AlphaFoldDB" id="A0AAI9YC67"/>
<comment type="caution">
    <text evidence="1">The sequence shown here is derived from an EMBL/GenBank/DDBJ whole genome shotgun (WGS) entry which is preliminary data.</text>
</comment>
<dbReference type="EMBL" id="MPDP01000013">
    <property type="protein sequence ID" value="KAK1496409.1"/>
    <property type="molecule type" value="Genomic_DNA"/>
</dbReference>
<sequence>MHSPEELLSLTINKSGKTLQGALDTWSKWQAAHYDNRASYGAISASGFDIQLFQILQNDVSSLGDQRDKMAPLVKTAQQAQTLDSVQTLLQADIAYAQAVVDLSSQITNKMTAMTNDGLQAKSAEVQAAYSNLTALSS</sequence>
<keyword evidence="2" id="KW-1185">Reference proteome</keyword>
<evidence type="ECO:0000313" key="2">
    <source>
        <dbReference type="Proteomes" id="UP001239213"/>
    </source>
</evidence>
<organism evidence="1 2">
    <name type="scientific">Colletotrichum cuscutae</name>
    <dbReference type="NCBI Taxonomy" id="1209917"/>
    <lineage>
        <taxon>Eukaryota</taxon>
        <taxon>Fungi</taxon>
        <taxon>Dikarya</taxon>
        <taxon>Ascomycota</taxon>
        <taxon>Pezizomycotina</taxon>
        <taxon>Sordariomycetes</taxon>
        <taxon>Hypocreomycetidae</taxon>
        <taxon>Glomerellales</taxon>
        <taxon>Glomerellaceae</taxon>
        <taxon>Colletotrichum</taxon>
        <taxon>Colletotrichum acutatum species complex</taxon>
    </lineage>
</organism>
<gene>
    <name evidence="1" type="ORF">CCUS01_02756</name>
</gene>
<reference evidence="1" key="1">
    <citation type="submission" date="2016-11" db="EMBL/GenBank/DDBJ databases">
        <title>The genome sequence of Colletotrichum cuscutae.</title>
        <authorList>
            <person name="Baroncelli R."/>
        </authorList>
    </citation>
    <scope>NUCLEOTIDE SEQUENCE</scope>
    <source>
        <strain evidence="1">IMI 304802</strain>
    </source>
</reference>